<gene>
    <name evidence="9" type="ORF">PTSG_04106</name>
</gene>
<dbReference type="Proteomes" id="UP000007799">
    <property type="component" value="Unassembled WGS sequence"/>
</dbReference>
<keyword evidence="3" id="KW-0175">Coiled coil</keyword>
<keyword evidence="10" id="KW-1185">Reference proteome</keyword>
<dbReference type="GeneID" id="16075581"/>
<dbReference type="EMBL" id="GL832963">
    <property type="protein sequence ID" value="EGD83499.1"/>
    <property type="molecule type" value="Genomic_DNA"/>
</dbReference>
<dbReference type="PANTHER" id="PTHR18884">
    <property type="entry name" value="SEPTIN"/>
    <property type="match status" value="1"/>
</dbReference>
<dbReference type="OrthoDB" id="416553at2759"/>
<dbReference type="GO" id="GO:0005525">
    <property type="term" value="F:GTP binding"/>
    <property type="evidence" value="ECO:0007669"/>
    <property type="project" value="UniProtKB-KW"/>
</dbReference>
<dbReference type="Gene3D" id="3.40.50.300">
    <property type="entry name" value="P-loop containing nucleotide triphosphate hydrolases"/>
    <property type="match status" value="1"/>
</dbReference>
<dbReference type="KEGG" id="sre:PTSG_04106"/>
<evidence type="ECO:0000256" key="7">
    <source>
        <dbReference type="SAM" id="MobiDB-lite"/>
    </source>
</evidence>
<dbReference type="FunCoup" id="F2U6L7">
    <property type="interactions" value="385"/>
</dbReference>
<accession>F2U6L7</accession>
<keyword evidence="1" id="KW-0132">Cell division</keyword>
<dbReference type="SUPFAM" id="SSF52540">
    <property type="entry name" value="P-loop containing nucleoside triphosphate hydrolases"/>
    <property type="match status" value="1"/>
</dbReference>
<name>F2U6L7_SALR5</name>
<dbReference type="CDD" id="cd01850">
    <property type="entry name" value="CDC_Septin"/>
    <property type="match status" value="1"/>
</dbReference>
<reference evidence="9" key="1">
    <citation type="submission" date="2009-08" db="EMBL/GenBank/DDBJ databases">
        <title>Annotation of Salpingoeca rosetta.</title>
        <authorList>
            <consortium name="The Broad Institute Genome Sequencing Platform"/>
            <person name="Russ C."/>
            <person name="Cuomo C."/>
            <person name="Burger G."/>
            <person name="Gray M.W."/>
            <person name="Holland P.W.H."/>
            <person name="King N."/>
            <person name="Lang F.B.F."/>
            <person name="Roger A.J."/>
            <person name="Ruiz-Trillo I."/>
            <person name="Young S.K."/>
            <person name="Zeng Q."/>
            <person name="Gargeya S."/>
            <person name="Alvarado L."/>
            <person name="Berlin A."/>
            <person name="Chapman S.B."/>
            <person name="Chen Z."/>
            <person name="Freedman E."/>
            <person name="Gellesch M."/>
            <person name="Goldberg J."/>
            <person name="Griggs A."/>
            <person name="Gujja S."/>
            <person name="Heilman E."/>
            <person name="Heiman D."/>
            <person name="Howarth C."/>
            <person name="Mehta T."/>
            <person name="Neiman D."/>
            <person name="Pearson M."/>
            <person name="Roberts A."/>
            <person name="Saif S."/>
            <person name="Shea T."/>
            <person name="Shenoy N."/>
            <person name="Sisk P."/>
            <person name="Stolte C."/>
            <person name="Sykes S."/>
            <person name="White J."/>
            <person name="Yandava C."/>
            <person name="Haas B."/>
            <person name="Nusbaum C."/>
            <person name="Birren B."/>
        </authorList>
    </citation>
    <scope>NUCLEOTIDE SEQUENCE [LARGE SCALE GENOMIC DNA]</scope>
    <source>
        <strain evidence="9">ATCC 50818</strain>
    </source>
</reference>
<evidence type="ECO:0000259" key="8">
    <source>
        <dbReference type="PROSITE" id="PS51719"/>
    </source>
</evidence>
<dbReference type="RefSeq" id="XP_004995003.1">
    <property type="nucleotide sequence ID" value="XM_004994946.1"/>
</dbReference>
<evidence type="ECO:0000256" key="6">
    <source>
        <dbReference type="RuleBase" id="RU004560"/>
    </source>
</evidence>
<dbReference type="Pfam" id="PF00735">
    <property type="entry name" value="Septin"/>
    <property type="match status" value="1"/>
</dbReference>
<dbReference type="PROSITE" id="PS51719">
    <property type="entry name" value="G_SEPTIN"/>
    <property type="match status" value="1"/>
</dbReference>
<feature type="compositionally biased region" description="Low complexity" evidence="7">
    <location>
        <begin position="417"/>
        <end position="431"/>
    </location>
</feature>
<dbReference type="GO" id="GO:0005856">
    <property type="term" value="C:cytoskeleton"/>
    <property type="evidence" value="ECO:0007669"/>
    <property type="project" value="UniProtKB-ARBA"/>
</dbReference>
<evidence type="ECO:0000256" key="1">
    <source>
        <dbReference type="ARBA" id="ARBA00022618"/>
    </source>
</evidence>
<dbReference type="AlphaFoldDB" id="F2U6L7"/>
<evidence type="ECO:0000313" key="9">
    <source>
        <dbReference type="EMBL" id="EGD83499.1"/>
    </source>
</evidence>
<protein>
    <recommendedName>
        <fullName evidence="8">Septin-type G domain-containing protein</fullName>
    </recommendedName>
</protein>
<keyword evidence="4 6" id="KW-0342">GTP-binding</keyword>
<sequence length="446" mass="49548">MEGGSQEVLYAPDDVVPAHTVSLTASDTITIARAFEAALSDDDAAANDQTLKADDVVSLVASLLGEPVSDNIMEFVLDRTEGMDRVDFKTFLHLFTEVLLQTTEWGKLKKQPASVVGFHTYGDQMQRQILHEGVNFNIILVGASGLGKSTFVDTLFKSSVSWRANANPTGFGIPSTVQIHTLTHVLEEKSMRVKLSITDTPGFADAINNADAWQPICDFIDAQHSAFLDAELAVERDVNIPDTRVHACIYFIEPTGHGLSELDMQAMLSLQERVNLVPVIAKADTLTRDELEHFKQRIREDMTTANILPFPQSRPTQSESQMMAAVRLLEEQPFGIVGQNFTDPDTGVRGRKTRFGVVEIDNSEHCDFSKLQDMLIRTHMHDLRMVTREVHYENYRRRNLEPPPSQDDGSVTDDFDQQQPPQQQAVVDVAPSTTSTQSKVPAHSSV</sequence>
<dbReference type="eggNOG" id="KOG1547">
    <property type="taxonomic scope" value="Eukaryota"/>
</dbReference>
<feature type="region of interest" description="Disordered" evidence="7">
    <location>
        <begin position="396"/>
        <end position="446"/>
    </location>
</feature>
<dbReference type="InterPro" id="IPR027417">
    <property type="entry name" value="P-loop_NTPase"/>
</dbReference>
<feature type="domain" description="Septin-type G" evidence="8">
    <location>
        <begin position="132"/>
        <end position="402"/>
    </location>
</feature>
<keyword evidence="5" id="KW-0131">Cell cycle</keyword>
<dbReference type="InterPro" id="IPR016491">
    <property type="entry name" value="Septin"/>
</dbReference>
<evidence type="ECO:0000256" key="2">
    <source>
        <dbReference type="ARBA" id="ARBA00022741"/>
    </source>
</evidence>
<proteinExistence type="inferred from homology"/>
<evidence type="ECO:0000313" key="10">
    <source>
        <dbReference type="Proteomes" id="UP000007799"/>
    </source>
</evidence>
<dbReference type="FunFam" id="3.40.50.300:FF:000162">
    <property type="entry name" value="septin-7 isoform X1"/>
    <property type="match status" value="1"/>
</dbReference>
<evidence type="ECO:0000256" key="4">
    <source>
        <dbReference type="ARBA" id="ARBA00023134"/>
    </source>
</evidence>
<organism evidence="10">
    <name type="scientific">Salpingoeca rosetta (strain ATCC 50818 / BSB-021)</name>
    <dbReference type="NCBI Taxonomy" id="946362"/>
    <lineage>
        <taxon>Eukaryota</taxon>
        <taxon>Choanoflagellata</taxon>
        <taxon>Craspedida</taxon>
        <taxon>Salpingoecidae</taxon>
        <taxon>Salpingoeca</taxon>
    </lineage>
</organism>
<evidence type="ECO:0000256" key="5">
    <source>
        <dbReference type="ARBA" id="ARBA00023306"/>
    </source>
</evidence>
<dbReference type="GO" id="GO:0051301">
    <property type="term" value="P:cell division"/>
    <property type="evidence" value="ECO:0007669"/>
    <property type="project" value="UniProtKB-KW"/>
</dbReference>
<dbReference type="OMA" id="QCEFVYL"/>
<dbReference type="STRING" id="946362.F2U6L7"/>
<comment type="similarity">
    <text evidence="6">Belongs to the TRAFAC class TrmE-Era-EngA-EngB-Septin-like GTPase superfamily. Septin GTPase family.</text>
</comment>
<dbReference type="InParanoid" id="F2U6L7"/>
<feature type="compositionally biased region" description="Polar residues" evidence="7">
    <location>
        <begin position="432"/>
        <end position="446"/>
    </location>
</feature>
<dbReference type="InterPro" id="IPR030379">
    <property type="entry name" value="G_SEPTIN_dom"/>
</dbReference>
<evidence type="ECO:0000256" key="3">
    <source>
        <dbReference type="ARBA" id="ARBA00023054"/>
    </source>
</evidence>
<keyword evidence="2 6" id="KW-0547">Nucleotide-binding</keyword>